<evidence type="ECO:0000256" key="2">
    <source>
        <dbReference type="ARBA" id="ARBA00023315"/>
    </source>
</evidence>
<dbReference type="SUPFAM" id="SSF53901">
    <property type="entry name" value="Thiolase-like"/>
    <property type="match status" value="2"/>
</dbReference>
<gene>
    <name evidence="5" type="ORF">SAMN05444354_11565</name>
</gene>
<dbReference type="EMBL" id="FOAP01000015">
    <property type="protein sequence ID" value="SEM34435.1"/>
    <property type="molecule type" value="Genomic_DNA"/>
</dbReference>
<dbReference type="GO" id="GO:0006633">
    <property type="term" value="P:fatty acid biosynthetic process"/>
    <property type="evidence" value="ECO:0007669"/>
    <property type="project" value="InterPro"/>
</dbReference>
<keyword evidence="2" id="KW-0012">Acyltransferase</keyword>
<evidence type="ECO:0000313" key="5">
    <source>
        <dbReference type="EMBL" id="SEM34435.1"/>
    </source>
</evidence>
<evidence type="ECO:0000259" key="3">
    <source>
        <dbReference type="Pfam" id="PF08541"/>
    </source>
</evidence>
<keyword evidence="1" id="KW-0808">Transferase</keyword>
<feature type="domain" description="Beta-ketoacyl-[acyl-carrier-protein] synthase III C-terminal" evidence="3">
    <location>
        <begin position="287"/>
        <end position="369"/>
    </location>
</feature>
<dbReference type="PANTHER" id="PTHR34069:SF2">
    <property type="entry name" value="BETA-KETOACYL-[ACYL-CARRIER-PROTEIN] SYNTHASE III"/>
    <property type="match status" value="1"/>
</dbReference>
<evidence type="ECO:0000313" key="6">
    <source>
        <dbReference type="Proteomes" id="UP000182719"/>
    </source>
</evidence>
<dbReference type="InterPro" id="IPR013751">
    <property type="entry name" value="ACP_syn_III_N"/>
</dbReference>
<evidence type="ECO:0000259" key="4">
    <source>
        <dbReference type="Pfam" id="PF08545"/>
    </source>
</evidence>
<protein>
    <submittedName>
        <fullName evidence="5">3-oxoacyl-[acyl-carrier-protein] synthase III</fullName>
    </submittedName>
</protein>
<sequence>MKQETPGRGVRIAGAGAFVPSRIINNERIARAFPGWSAERILEKTGILERRYLWELGEDGRAVPPPDEDMPGCPVSNTDMCEVALRRALAQAGLEAQELDAVFLVTCTPDELNFNHDAMGLHQRLGCREDAFALVIDDGCGGTPYVIDLVQKMMAGGRFRTVAVVASTLLSPQLHPEVYTDEVVPGPGRKPLNAYLSAYVFGDGAGAVVLRADAGEDTGILASLSGNTHEMLVLRRGGGMMRMPYQGRARPADMAFVVDGTTVADSYPRYMGQCIERVLEGRPELRAEVRRYYFHQPNKRLMERFTQGAGLPTGAVALNVDRYGNTSAAGMLILLAEDLEAGRVRLGSGDLVLVAAVGANVHYGAQLVRL</sequence>
<proteinExistence type="predicted"/>
<dbReference type="AlphaFoldDB" id="A0A1H7XL80"/>
<dbReference type="Proteomes" id="UP000182719">
    <property type="component" value="Unassembled WGS sequence"/>
</dbReference>
<organism evidence="5 6">
    <name type="scientific">Stigmatella aurantiaca</name>
    <dbReference type="NCBI Taxonomy" id="41"/>
    <lineage>
        <taxon>Bacteria</taxon>
        <taxon>Pseudomonadati</taxon>
        <taxon>Myxococcota</taxon>
        <taxon>Myxococcia</taxon>
        <taxon>Myxococcales</taxon>
        <taxon>Cystobacterineae</taxon>
        <taxon>Archangiaceae</taxon>
        <taxon>Stigmatella</taxon>
    </lineage>
</organism>
<keyword evidence="6" id="KW-1185">Reference proteome</keyword>
<dbReference type="PANTHER" id="PTHR34069">
    <property type="entry name" value="3-OXOACYL-[ACYL-CARRIER-PROTEIN] SYNTHASE 3"/>
    <property type="match status" value="1"/>
</dbReference>
<name>A0A1H7XL80_STIAU</name>
<dbReference type="Pfam" id="PF08545">
    <property type="entry name" value="ACP_syn_III"/>
    <property type="match status" value="1"/>
</dbReference>
<dbReference type="GO" id="GO:0044550">
    <property type="term" value="P:secondary metabolite biosynthetic process"/>
    <property type="evidence" value="ECO:0007669"/>
    <property type="project" value="TreeGrafter"/>
</dbReference>
<dbReference type="InterPro" id="IPR013747">
    <property type="entry name" value="ACP_syn_III_C"/>
</dbReference>
<feature type="domain" description="Beta-ketoacyl-[acyl-carrier-protein] synthase III N-terminal" evidence="4">
    <location>
        <begin position="137"/>
        <end position="223"/>
    </location>
</feature>
<dbReference type="Pfam" id="PF08541">
    <property type="entry name" value="ACP_syn_III_C"/>
    <property type="match status" value="1"/>
</dbReference>
<dbReference type="Gene3D" id="3.40.47.10">
    <property type="match status" value="1"/>
</dbReference>
<accession>A0A1H7XL80</accession>
<dbReference type="GO" id="GO:0004315">
    <property type="term" value="F:3-oxoacyl-[acyl-carrier-protein] synthase activity"/>
    <property type="evidence" value="ECO:0007669"/>
    <property type="project" value="InterPro"/>
</dbReference>
<dbReference type="OrthoDB" id="9815506at2"/>
<reference evidence="6" key="1">
    <citation type="submission" date="2016-10" db="EMBL/GenBank/DDBJ databases">
        <authorList>
            <person name="Varghese N."/>
            <person name="Submissions S."/>
        </authorList>
    </citation>
    <scope>NUCLEOTIDE SEQUENCE [LARGE SCALE GENOMIC DNA]</scope>
    <source>
        <strain evidence="6">DSM 17044</strain>
    </source>
</reference>
<dbReference type="RefSeq" id="WP_075009091.1">
    <property type="nucleotide sequence ID" value="NZ_FOAP01000015.1"/>
</dbReference>
<evidence type="ECO:0000256" key="1">
    <source>
        <dbReference type="ARBA" id="ARBA00022679"/>
    </source>
</evidence>
<dbReference type="InterPro" id="IPR016039">
    <property type="entry name" value="Thiolase-like"/>
</dbReference>